<dbReference type="Gene3D" id="1.10.10.10">
    <property type="entry name" value="Winged helix-like DNA-binding domain superfamily/Winged helix DNA-binding domain"/>
    <property type="match status" value="1"/>
</dbReference>
<dbReference type="PANTHER" id="PTHR30126">
    <property type="entry name" value="HTH-TYPE TRANSCRIPTIONAL REGULATOR"/>
    <property type="match status" value="1"/>
</dbReference>
<sequence length="293" mass="31757">MTLEQLRIFIAVAEREHMTAGAKALNVTQSAASAAIAALEERHDVRLFHRVGRGIALTEAGRLFLTEARAVLARTAAAENVLDDLGALRRGTLRVVASQTIAAYWLPPLLADFRRHYPALSIALAIRNTEQAAAQVHTGEAEIGIIEGQVDDPTLTHWPIGEDRLLLVQADPFDDTPVDATWLQRARWIMREDGSGTRSTLDRHLRRLGIASDSLDVALVLPSNESVRTAVEAGAGIAALSSLVVAPCIRAGTLHAAPLSFGPRAFFGLRHKERYRSMAAQALLAFITASTRQ</sequence>
<evidence type="ECO:0000313" key="6">
    <source>
        <dbReference type="EMBL" id="MBB2179127.1"/>
    </source>
</evidence>
<dbReference type="InterPro" id="IPR036388">
    <property type="entry name" value="WH-like_DNA-bd_sf"/>
</dbReference>
<evidence type="ECO:0000256" key="3">
    <source>
        <dbReference type="ARBA" id="ARBA00023125"/>
    </source>
</evidence>
<dbReference type="Gene3D" id="3.40.190.290">
    <property type="match status" value="1"/>
</dbReference>
<evidence type="ECO:0000256" key="4">
    <source>
        <dbReference type="ARBA" id="ARBA00023163"/>
    </source>
</evidence>
<dbReference type="PANTHER" id="PTHR30126:SF39">
    <property type="entry name" value="HTH-TYPE TRANSCRIPTIONAL REGULATOR CYSL"/>
    <property type="match status" value="1"/>
</dbReference>
<accession>A0A7W4P6H8</accession>
<evidence type="ECO:0000256" key="2">
    <source>
        <dbReference type="ARBA" id="ARBA00023015"/>
    </source>
</evidence>
<gene>
    <name evidence="6" type="ORF">HLH29_08070</name>
</gene>
<organism evidence="6 7">
    <name type="scientific">Gluconacetobacter tumulicola</name>
    <dbReference type="NCBI Taxonomy" id="1017177"/>
    <lineage>
        <taxon>Bacteria</taxon>
        <taxon>Pseudomonadati</taxon>
        <taxon>Pseudomonadota</taxon>
        <taxon>Alphaproteobacteria</taxon>
        <taxon>Acetobacterales</taxon>
        <taxon>Acetobacteraceae</taxon>
        <taxon>Gluconacetobacter</taxon>
    </lineage>
</organism>
<dbReference type="Proteomes" id="UP000525623">
    <property type="component" value="Unassembled WGS sequence"/>
</dbReference>
<dbReference type="Pfam" id="PF00126">
    <property type="entry name" value="HTH_1"/>
    <property type="match status" value="1"/>
</dbReference>
<dbReference type="InterPro" id="IPR005119">
    <property type="entry name" value="LysR_subst-bd"/>
</dbReference>
<feature type="domain" description="HTH lysR-type" evidence="5">
    <location>
        <begin position="1"/>
        <end position="58"/>
    </location>
</feature>
<dbReference type="InterPro" id="IPR000847">
    <property type="entry name" value="LysR_HTH_N"/>
</dbReference>
<dbReference type="AlphaFoldDB" id="A0A7W4P6H8"/>
<keyword evidence="3" id="KW-0238">DNA-binding</keyword>
<dbReference type="PROSITE" id="PS50931">
    <property type="entry name" value="HTH_LYSR"/>
    <property type="match status" value="1"/>
</dbReference>
<keyword evidence="2" id="KW-0805">Transcription regulation</keyword>
<proteinExistence type="inferred from homology"/>
<name>A0A7W4P6H8_9PROT</name>
<reference evidence="6 7" key="1">
    <citation type="submission" date="2020-04" db="EMBL/GenBank/DDBJ databases">
        <title>Description of novel Gluconacetobacter.</title>
        <authorList>
            <person name="Sombolestani A."/>
        </authorList>
    </citation>
    <scope>NUCLEOTIDE SEQUENCE [LARGE SCALE GENOMIC DNA]</scope>
    <source>
        <strain evidence="6 7">LMG 27725</strain>
    </source>
</reference>
<dbReference type="SUPFAM" id="SSF46785">
    <property type="entry name" value="Winged helix' DNA-binding domain"/>
    <property type="match status" value="1"/>
</dbReference>
<dbReference type="SUPFAM" id="SSF53850">
    <property type="entry name" value="Periplasmic binding protein-like II"/>
    <property type="match status" value="1"/>
</dbReference>
<comment type="similarity">
    <text evidence="1">Belongs to the LysR transcriptional regulatory family.</text>
</comment>
<dbReference type="FunFam" id="1.10.10.10:FF:000001">
    <property type="entry name" value="LysR family transcriptional regulator"/>
    <property type="match status" value="1"/>
</dbReference>
<dbReference type="EMBL" id="JABEQL010000008">
    <property type="protein sequence ID" value="MBB2179127.1"/>
    <property type="molecule type" value="Genomic_DNA"/>
</dbReference>
<dbReference type="CDD" id="cd08420">
    <property type="entry name" value="PBP2_CysL_like"/>
    <property type="match status" value="1"/>
</dbReference>
<keyword evidence="7" id="KW-1185">Reference proteome</keyword>
<keyword evidence="4" id="KW-0804">Transcription</keyword>
<dbReference type="InterPro" id="IPR036390">
    <property type="entry name" value="WH_DNA-bd_sf"/>
</dbReference>
<dbReference type="GO" id="GO:0000976">
    <property type="term" value="F:transcription cis-regulatory region binding"/>
    <property type="evidence" value="ECO:0007669"/>
    <property type="project" value="TreeGrafter"/>
</dbReference>
<protein>
    <submittedName>
        <fullName evidence="6">LysR family transcriptional regulator</fullName>
    </submittedName>
</protein>
<evidence type="ECO:0000313" key="7">
    <source>
        <dbReference type="Proteomes" id="UP000525623"/>
    </source>
</evidence>
<dbReference type="PRINTS" id="PR00039">
    <property type="entry name" value="HTHLYSR"/>
</dbReference>
<dbReference type="GO" id="GO:0003700">
    <property type="term" value="F:DNA-binding transcription factor activity"/>
    <property type="evidence" value="ECO:0007669"/>
    <property type="project" value="InterPro"/>
</dbReference>
<evidence type="ECO:0000259" key="5">
    <source>
        <dbReference type="PROSITE" id="PS50931"/>
    </source>
</evidence>
<comment type="caution">
    <text evidence="6">The sequence shown here is derived from an EMBL/GenBank/DDBJ whole genome shotgun (WGS) entry which is preliminary data.</text>
</comment>
<dbReference type="Pfam" id="PF03466">
    <property type="entry name" value="LysR_substrate"/>
    <property type="match status" value="1"/>
</dbReference>
<evidence type="ECO:0000256" key="1">
    <source>
        <dbReference type="ARBA" id="ARBA00009437"/>
    </source>
</evidence>
<dbReference type="RefSeq" id="WP_182965598.1">
    <property type="nucleotide sequence ID" value="NZ_BAABGC010000076.1"/>
</dbReference>